<dbReference type="OrthoDB" id="1066409at2"/>
<protein>
    <recommendedName>
        <fullName evidence="3">Outer membrane protein beta-barrel domain-containing protein</fullName>
    </recommendedName>
</protein>
<name>A0A3S9N0X1_9FLAO</name>
<dbReference type="KEGG" id="noj:EJ995_12275"/>
<accession>A0A3S9N0X1</accession>
<proteinExistence type="predicted"/>
<dbReference type="AlphaFoldDB" id="A0A3S9N0X1"/>
<evidence type="ECO:0000313" key="2">
    <source>
        <dbReference type="Proteomes" id="UP000279600"/>
    </source>
</evidence>
<dbReference type="RefSeq" id="WP_126448678.1">
    <property type="nucleotide sequence ID" value="NZ_CP034549.1"/>
</dbReference>
<dbReference type="EMBL" id="CP034549">
    <property type="protein sequence ID" value="AZQ44963.1"/>
    <property type="molecule type" value="Genomic_DNA"/>
</dbReference>
<dbReference type="Proteomes" id="UP000279600">
    <property type="component" value="Chromosome"/>
</dbReference>
<keyword evidence="2" id="KW-1185">Reference proteome</keyword>
<reference evidence="1 2" key="1">
    <citation type="submission" date="2018-12" db="EMBL/GenBank/DDBJ databases">
        <title>Complete genome of Nonlabens sp. MJ115.</title>
        <authorList>
            <person name="Choi H.S."/>
            <person name="Jung J."/>
        </authorList>
    </citation>
    <scope>NUCLEOTIDE SEQUENCE [LARGE SCALE GENOMIC DNA]</scope>
    <source>
        <strain evidence="1 2">MJ115</strain>
    </source>
</reference>
<evidence type="ECO:0000313" key="1">
    <source>
        <dbReference type="EMBL" id="AZQ44963.1"/>
    </source>
</evidence>
<evidence type="ECO:0008006" key="3">
    <source>
        <dbReference type="Google" id="ProtNLM"/>
    </source>
</evidence>
<gene>
    <name evidence="1" type="ORF">EJ995_12275</name>
</gene>
<sequence length="194" mass="21220">MNIKLNYILLFISLTINSLGIAQEDRGLFNITRIGAQSIFELERERFTPDSGTVATEISASGTAVYSLNTITGYFLTDQFSAGLGLGLDGFQNPNLNTLPIYLDVRYYSNAENNSFFGYFDIGTNVDPSIRNANFQTGGLINLGFGYQIPLGKTLLQADVFYSKRTLKSGKDSLGRSTIYESKGIGIGLALAFM</sequence>
<organism evidence="1 2">
    <name type="scientific">Nonlabens ponticola</name>
    <dbReference type="NCBI Taxonomy" id="2496866"/>
    <lineage>
        <taxon>Bacteria</taxon>
        <taxon>Pseudomonadati</taxon>
        <taxon>Bacteroidota</taxon>
        <taxon>Flavobacteriia</taxon>
        <taxon>Flavobacteriales</taxon>
        <taxon>Flavobacteriaceae</taxon>
        <taxon>Nonlabens</taxon>
    </lineage>
</organism>